<feature type="transmembrane region" description="Helical" evidence="1">
    <location>
        <begin position="122"/>
        <end position="144"/>
    </location>
</feature>
<dbReference type="KEGG" id="cput:CONPUDRAFT_80218"/>
<evidence type="ECO:0000259" key="2">
    <source>
        <dbReference type="Pfam" id="PF20151"/>
    </source>
</evidence>
<keyword evidence="1" id="KW-1133">Transmembrane helix</keyword>
<name>A0A5M3N341_CONPW</name>
<feature type="transmembrane region" description="Helical" evidence="1">
    <location>
        <begin position="253"/>
        <end position="277"/>
    </location>
</feature>
<keyword evidence="1" id="KW-0472">Membrane</keyword>
<proteinExistence type="predicted"/>
<feature type="transmembrane region" description="Helical" evidence="1">
    <location>
        <begin position="175"/>
        <end position="197"/>
    </location>
</feature>
<organism evidence="3 4">
    <name type="scientific">Coniophora puteana (strain RWD-64-598)</name>
    <name type="common">Brown rot fungus</name>
    <dbReference type="NCBI Taxonomy" id="741705"/>
    <lineage>
        <taxon>Eukaryota</taxon>
        <taxon>Fungi</taxon>
        <taxon>Dikarya</taxon>
        <taxon>Basidiomycota</taxon>
        <taxon>Agaricomycotina</taxon>
        <taxon>Agaricomycetes</taxon>
        <taxon>Agaricomycetidae</taxon>
        <taxon>Boletales</taxon>
        <taxon>Coniophorineae</taxon>
        <taxon>Coniophoraceae</taxon>
        <taxon>Coniophora</taxon>
    </lineage>
</organism>
<dbReference type="OrthoDB" id="3349377at2759"/>
<accession>A0A5M3N341</accession>
<feature type="domain" description="DUF6533" evidence="2">
    <location>
        <begin position="21"/>
        <end position="66"/>
    </location>
</feature>
<evidence type="ECO:0000313" key="3">
    <source>
        <dbReference type="EMBL" id="EIW85819.1"/>
    </source>
</evidence>
<keyword evidence="1" id="KW-0812">Transmembrane</keyword>
<dbReference type="Proteomes" id="UP000053558">
    <property type="component" value="Unassembled WGS sequence"/>
</dbReference>
<sequence>MDAGIVKTLNVKPHYALLLSYADASLMVTVLYDYVTHLSEEVELIWSRKFTFTSTLYLLMRYIGIIFAITLCLYRLPVSLSTLPCETSCIVTTAFKAVLAPLIQGLMALRVYVLYEQCKSIAILLFVSFVVSQATALTGLFLIMNEETTSYRTFDGLYCSLVPYDMNNKRWIRTFNVSLVIPFETLVCALAMFSWFTRYRSTCRRFMEWSVNNIIATLIRDNIVYFLVALICMCLSSEWALPQRAIDEFTIGAAWYTSVVDASQVIMFSLCGPHIILNICRYHARNRASDPSATTTLSPQRQQLTSVPLQDLGAGTSGGVYTVHSAWSSGSRSGNIHSSEV</sequence>
<dbReference type="RefSeq" id="XP_007764348.1">
    <property type="nucleotide sequence ID" value="XM_007766158.1"/>
</dbReference>
<comment type="caution">
    <text evidence="3">The sequence shown here is derived from an EMBL/GenBank/DDBJ whole genome shotgun (WGS) entry which is preliminary data.</text>
</comment>
<dbReference type="InterPro" id="IPR045340">
    <property type="entry name" value="DUF6533"/>
</dbReference>
<dbReference type="GeneID" id="19210053"/>
<keyword evidence="4" id="KW-1185">Reference proteome</keyword>
<protein>
    <recommendedName>
        <fullName evidence="2">DUF6533 domain-containing protein</fullName>
    </recommendedName>
</protein>
<dbReference type="AlphaFoldDB" id="A0A5M3N341"/>
<gene>
    <name evidence="3" type="ORF">CONPUDRAFT_80218</name>
</gene>
<feature type="transmembrane region" description="Helical" evidence="1">
    <location>
        <begin position="97"/>
        <end position="115"/>
    </location>
</feature>
<evidence type="ECO:0000256" key="1">
    <source>
        <dbReference type="SAM" id="Phobius"/>
    </source>
</evidence>
<dbReference type="EMBL" id="JH711574">
    <property type="protein sequence ID" value="EIW85819.1"/>
    <property type="molecule type" value="Genomic_DNA"/>
</dbReference>
<feature type="transmembrane region" description="Helical" evidence="1">
    <location>
        <begin position="56"/>
        <end position="77"/>
    </location>
</feature>
<reference evidence="4" key="1">
    <citation type="journal article" date="2012" name="Science">
        <title>The Paleozoic origin of enzymatic lignin decomposition reconstructed from 31 fungal genomes.</title>
        <authorList>
            <person name="Floudas D."/>
            <person name="Binder M."/>
            <person name="Riley R."/>
            <person name="Barry K."/>
            <person name="Blanchette R.A."/>
            <person name="Henrissat B."/>
            <person name="Martinez A.T."/>
            <person name="Otillar R."/>
            <person name="Spatafora J.W."/>
            <person name="Yadav J.S."/>
            <person name="Aerts A."/>
            <person name="Benoit I."/>
            <person name="Boyd A."/>
            <person name="Carlson A."/>
            <person name="Copeland A."/>
            <person name="Coutinho P.M."/>
            <person name="de Vries R.P."/>
            <person name="Ferreira P."/>
            <person name="Findley K."/>
            <person name="Foster B."/>
            <person name="Gaskell J."/>
            <person name="Glotzer D."/>
            <person name="Gorecki P."/>
            <person name="Heitman J."/>
            <person name="Hesse C."/>
            <person name="Hori C."/>
            <person name="Igarashi K."/>
            <person name="Jurgens J.A."/>
            <person name="Kallen N."/>
            <person name="Kersten P."/>
            <person name="Kohler A."/>
            <person name="Kuees U."/>
            <person name="Kumar T.K.A."/>
            <person name="Kuo A."/>
            <person name="LaButti K."/>
            <person name="Larrondo L.F."/>
            <person name="Lindquist E."/>
            <person name="Ling A."/>
            <person name="Lombard V."/>
            <person name="Lucas S."/>
            <person name="Lundell T."/>
            <person name="Martin R."/>
            <person name="McLaughlin D.J."/>
            <person name="Morgenstern I."/>
            <person name="Morin E."/>
            <person name="Murat C."/>
            <person name="Nagy L.G."/>
            <person name="Nolan M."/>
            <person name="Ohm R.A."/>
            <person name="Patyshakuliyeva A."/>
            <person name="Rokas A."/>
            <person name="Ruiz-Duenas F.J."/>
            <person name="Sabat G."/>
            <person name="Salamov A."/>
            <person name="Samejima M."/>
            <person name="Schmutz J."/>
            <person name="Slot J.C."/>
            <person name="St John F."/>
            <person name="Stenlid J."/>
            <person name="Sun H."/>
            <person name="Sun S."/>
            <person name="Syed K."/>
            <person name="Tsang A."/>
            <person name="Wiebenga A."/>
            <person name="Young D."/>
            <person name="Pisabarro A."/>
            <person name="Eastwood D.C."/>
            <person name="Martin F."/>
            <person name="Cullen D."/>
            <person name="Grigoriev I.V."/>
            <person name="Hibbett D.S."/>
        </authorList>
    </citation>
    <scope>NUCLEOTIDE SEQUENCE [LARGE SCALE GENOMIC DNA]</scope>
    <source>
        <strain evidence="4">RWD-64-598 SS2</strain>
    </source>
</reference>
<evidence type="ECO:0000313" key="4">
    <source>
        <dbReference type="Proteomes" id="UP000053558"/>
    </source>
</evidence>
<dbReference type="Pfam" id="PF20151">
    <property type="entry name" value="DUF6533"/>
    <property type="match status" value="1"/>
</dbReference>
<feature type="transmembrane region" description="Helical" evidence="1">
    <location>
        <begin position="223"/>
        <end position="241"/>
    </location>
</feature>